<dbReference type="SUPFAM" id="SSF53474">
    <property type="entry name" value="alpha/beta-Hydrolases"/>
    <property type="match status" value="1"/>
</dbReference>
<dbReference type="RefSeq" id="WP_013879157.1">
    <property type="nucleotide sequence ID" value="NC_015666.1"/>
</dbReference>
<dbReference type="PANTHER" id="PTHR43433">
    <property type="entry name" value="HYDROLASE, ALPHA/BETA FOLD FAMILY PROTEIN"/>
    <property type="match status" value="1"/>
</dbReference>
<sequence length="285" mass="30773">MRLLESNAMPDVDLDMDRDLDVETIDLPDGRTLAYATHGREDGAPLVFHHGVPGSCALGAVLSYAARQRGVRVIAPSRPGYGRSDPRPDGTLETWADDCRHLADELGLESFAVAGFSGGGPPALAVADRFPDRVTAAGAVSAPVPETEGPLASLARFPRVLGIALRCTRLLARRRGDAFVVDQLTERNIDDVTAQIVGHDFRTGLADRPSGAVRESQFLAGDWSLPEPEPDVPTTVWHGTEDENVPLEPVERVYADRSTVTFRTVENDHLGTLLAVRSPVVELTR</sequence>
<gene>
    <name evidence="2" type="ordered locus">Halxa_1631</name>
</gene>
<evidence type="ECO:0000313" key="3">
    <source>
        <dbReference type="Proteomes" id="UP000006794"/>
    </source>
</evidence>
<dbReference type="PRINTS" id="PR00111">
    <property type="entry name" value="ABHYDROLASE"/>
</dbReference>
<dbReference type="InterPro" id="IPR050471">
    <property type="entry name" value="AB_hydrolase"/>
</dbReference>
<dbReference type="Proteomes" id="UP000006794">
    <property type="component" value="Chromosome"/>
</dbReference>
<dbReference type="Gene3D" id="3.40.50.1820">
    <property type="entry name" value="alpha/beta hydrolase"/>
    <property type="match status" value="1"/>
</dbReference>
<dbReference type="AlphaFoldDB" id="F8D410"/>
<dbReference type="eggNOG" id="arCOG01648">
    <property type="taxonomic scope" value="Archaea"/>
</dbReference>
<dbReference type="HOGENOM" id="CLU_020336_49_0_2"/>
<protein>
    <submittedName>
        <fullName evidence="2">Alpha/beta hydrolase fold protein</fullName>
    </submittedName>
</protein>
<dbReference type="GO" id="GO:0016787">
    <property type="term" value="F:hydrolase activity"/>
    <property type="evidence" value="ECO:0007669"/>
    <property type="project" value="UniProtKB-KW"/>
</dbReference>
<keyword evidence="3" id="KW-1185">Reference proteome</keyword>
<reference evidence="2 3" key="1">
    <citation type="journal article" date="2012" name="Stand. Genomic Sci.">
        <title>Complete genome sequence of Halopiger xanaduensis type strain (SH-6(T)).</title>
        <authorList>
            <person name="Anderson I."/>
            <person name="Tindall B.J."/>
            <person name="Rohde M."/>
            <person name="Lucas S."/>
            <person name="Han J."/>
            <person name="Lapidus A."/>
            <person name="Cheng J.F."/>
            <person name="Goodwin L."/>
            <person name="Pitluck S."/>
            <person name="Peters L."/>
            <person name="Pati A."/>
            <person name="Mikhailova N."/>
            <person name="Pagani I."/>
            <person name="Teshima H."/>
            <person name="Han C."/>
            <person name="Tapia R."/>
            <person name="Land M."/>
            <person name="Woyke T."/>
            <person name="Klenk H.P."/>
            <person name="Kyrpides N."/>
            <person name="Ivanova N."/>
        </authorList>
    </citation>
    <scope>NUCLEOTIDE SEQUENCE [LARGE SCALE GENOMIC DNA]</scope>
    <source>
        <strain evidence="3">DSM 18323 / JCM 14033 / SH-6</strain>
    </source>
</reference>
<evidence type="ECO:0000259" key="1">
    <source>
        <dbReference type="Pfam" id="PF00561"/>
    </source>
</evidence>
<dbReference type="STRING" id="797210.Halxa_1631"/>
<feature type="domain" description="AB hydrolase-1" evidence="1">
    <location>
        <begin position="45"/>
        <end position="247"/>
    </location>
</feature>
<dbReference type="GeneID" id="10796600"/>
<dbReference type="KEGG" id="hxa:Halxa_1631"/>
<name>F8D410_HALXS</name>
<keyword evidence="2" id="KW-0378">Hydrolase</keyword>
<dbReference type="Pfam" id="PF00561">
    <property type="entry name" value="Abhydrolase_1"/>
    <property type="match status" value="1"/>
</dbReference>
<evidence type="ECO:0000313" key="2">
    <source>
        <dbReference type="EMBL" id="AEH36263.1"/>
    </source>
</evidence>
<proteinExistence type="predicted"/>
<organism evidence="2 3">
    <name type="scientific">Halopiger xanaduensis (strain DSM 18323 / JCM 14033 / SH-6)</name>
    <dbReference type="NCBI Taxonomy" id="797210"/>
    <lineage>
        <taxon>Archaea</taxon>
        <taxon>Methanobacteriati</taxon>
        <taxon>Methanobacteriota</taxon>
        <taxon>Stenosarchaea group</taxon>
        <taxon>Halobacteria</taxon>
        <taxon>Halobacteriales</taxon>
        <taxon>Natrialbaceae</taxon>
        <taxon>Halopiger</taxon>
    </lineage>
</organism>
<dbReference type="EMBL" id="CP002839">
    <property type="protein sequence ID" value="AEH36263.1"/>
    <property type="molecule type" value="Genomic_DNA"/>
</dbReference>
<dbReference type="PANTHER" id="PTHR43433:SF10">
    <property type="entry name" value="AB HYDROLASE-1 DOMAIN-CONTAINING PROTEIN"/>
    <property type="match status" value="1"/>
</dbReference>
<dbReference type="InterPro" id="IPR000073">
    <property type="entry name" value="AB_hydrolase_1"/>
</dbReference>
<dbReference type="InterPro" id="IPR029058">
    <property type="entry name" value="AB_hydrolase_fold"/>
</dbReference>
<accession>F8D410</accession>